<dbReference type="SMART" id="SM00389">
    <property type="entry name" value="HOX"/>
    <property type="match status" value="1"/>
</dbReference>
<feature type="region of interest" description="Disordered" evidence="14">
    <location>
        <begin position="1107"/>
        <end position="1242"/>
    </location>
</feature>
<evidence type="ECO:0000256" key="1">
    <source>
        <dbReference type="ARBA" id="ARBA00004123"/>
    </source>
</evidence>
<keyword evidence="3" id="KW-0677">Repeat</keyword>
<evidence type="ECO:0000259" key="15">
    <source>
        <dbReference type="PROSITE" id="PS50071"/>
    </source>
</evidence>
<keyword evidence="7 10" id="KW-0371">Homeobox</keyword>
<feature type="compositionally biased region" description="Low complexity" evidence="14">
    <location>
        <begin position="585"/>
        <end position="597"/>
    </location>
</feature>
<dbReference type="PROSITE" id="PS51042">
    <property type="entry name" value="CUT"/>
    <property type="match status" value="3"/>
</dbReference>
<protein>
    <recommendedName>
        <fullName evidence="12">Homeobox protein cut-like</fullName>
    </recommendedName>
</protein>
<dbReference type="PROSITE" id="PS50071">
    <property type="entry name" value="HOMEOBOX_2"/>
    <property type="match status" value="1"/>
</dbReference>
<dbReference type="InterPro" id="IPR010982">
    <property type="entry name" value="Lambda_DNA-bd_dom_sf"/>
</dbReference>
<dbReference type="PANTHER" id="PTHR14043:SF2">
    <property type="entry name" value="HOMEOBOX PROTEIN CUT"/>
    <property type="match status" value="1"/>
</dbReference>
<evidence type="ECO:0000256" key="7">
    <source>
        <dbReference type="ARBA" id="ARBA00023155"/>
    </source>
</evidence>
<dbReference type="SUPFAM" id="SSF47413">
    <property type="entry name" value="lambda repressor-like DNA-binding domains"/>
    <property type="match status" value="3"/>
</dbReference>
<comment type="similarity">
    <text evidence="2 12">Belongs to the CUT homeobox family.</text>
</comment>
<dbReference type="RefSeq" id="XP_013786190.1">
    <property type="nucleotide sequence ID" value="XM_013930736.2"/>
</dbReference>
<dbReference type="SMART" id="SM01109">
    <property type="entry name" value="CUT"/>
    <property type="match status" value="3"/>
</dbReference>
<evidence type="ECO:0000313" key="17">
    <source>
        <dbReference type="Proteomes" id="UP000694941"/>
    </source>
</evidence>
<evidence type="ECO:0000256" key="10">
    <source>
        <dbReference type="PROSITE-ProRule" id="PRU00108"/>
    </source>
</evidence>
<comment type="subcellular location">
    <subcellularLocation>
        <location evidence="1 10 11">Nucleus</location>
    </subcellularLocation>
</comment>
<dbReference type="InterPro" id="IPR017970">
    <property type="entry name" value="Homeobox_CS"/>
</dbReference>
<feature type="compositionally biased region" description="Polar residues" evidence="14">
    <location>
        <begin position="1107"/>
        <end position="1121"/>
    </location>
</feature>
<organism evidence="17 18">
    <name type="scientific">Limulus polyphemus</name>
    <name type="common">Atlantic horseshoe crab</name>
    <dbReference type="NCBI Taxonomy" id="6850"/>
    <lineage>
        <taxon>Eukaryota</taxon>
        <taxon>Metazoa</taxon>
        <taxon>Ecdysozoa</taxon>
        <taxon>Arthropoda</taxon>
        <taxon>Chelicerata</taxon>
        <taxon>Merostomata</taxon>
        <taxon>Xiphosura</taxon>
        <taxon>Limulidae</taxon>
        <taxon>Limulus</taxon>
    </lineage>
</organism>
<dbReference type="CDD" id="cd00086">
    <property type="entry name" value="homeodomain"/>
    <property type="match status" value="1"/>
</dbReference>
<gene>
    <name evidence="18" type="primary">LOC106470198</name>
</gene>
<dbReference type="SUPFAM" id="SSF46689">
    <property type="entry name" value="Homeodomain-like"/>
    <property type="match status" value="1"/>
</dbReference>
<feature type="domain" description="Homeobox" evidence="15">
    <location>
        <begin position="977"/>
        <end position="1037"/>
    </location>
</feature>
<feature type="region of interest" description="Disordered" evidence="14">
    <location>
        <begin position="365"/>
        <end position="399"/>
    </location>
</feature>
<feature type="compositionally biased region" description="Basic and acidic residues" evidence="14">
    <location>
        <begin position="1163"/>
        <end position="1173"/>
    </location>
</feature>
<feature type="region of interest" description="Disordered" evidence="14">
    <location>
        <begin position="125"/>
        <end position="145"/>
    </location>
</feature>
<dbReference type="PANTHER" id="PTHR14043">
    <property type="entry name" value="CCAAT DISPLACEMENT PROTEIN-RELATED"/>
    <property type="match status" value="1"/>
</dbReference>
<feature type="domain" description="CUT" evidence="16">
    <location>
        <begin position="852"/>
        <end position="939"/>
    </location>
</feature>
<evidence type="ECO:0000256" key="4">
    <source>
        <dbReference type="ARBA" id="ARBA00023015"/>
    </source>
</evidence>
<dbReference type="GeneID" id="106470198"/>
<keyword evidence="9 10" id="KW-0539">Nucleus</keyword>
<feature type="compositionally biased region" description="Basic and acidic residues" evidence="14">
    <location>
        <begin position="1233"/>
        <end position="1242"/>
    </location>
</feature>
<feature type="compositionally biased region" description="Polar residues" evidence="14">
    <location>
        <begin position="1187"/>
        <end position="1203"/>
    </location>
</feature>
<dbReference type="Pfam" id="PF00046">
    <property type="entry name" value="Homeodomain"/>
    <property type="match status" value="1"/>
</dbReference>
<dbReference type="InterPro" id="IPR009057">
    <property type="entry name" value="Homeodomain-like_sf"/>
</dbReference>
<dbReference type="PROSITE" id="PS00027">
    <property type="entry name" value="HOMEOBOX_1"/>
    <property type="match status" value="1"/>
</dbReference>
<dbReference type="InterPro" id="IPR003350">
    <property type="entry name" value="CUT_dom"/>
</dbReference>
<feature type="region of interest" description="Disordered" evidence="14">
    <location>
        <begin position="548"/>
        <end position="617"/>
    </location>
</feature>
<dbReference type="Pfam" id="PF02376">
    <property type="entry name" value="CUT"/>
    <property type="match status" value="3"/>
</dbReference>
<keyword evidence="6 10" id="KW-0238">DNA-binding</keyword>
<evidence type="ECO:0000256" key="11">
    <source>
        <dbReference type="RuleBase" id="RU000682"/>
    </source>
</evidence>
<feature type="compositionally biased region" description="Polar residues" evidence="14">
    <location>
        <begin position="760"/>
        <end position="780"/>
    </location>
</feature>
<reference evidence="18" key="1">
    <citation type="submission" date="2025-08" db="UniProtKB">
        <authorList>
            <consortium name="RefSeq"/>
        </authorList>
    </citation>
    <scope>IDENTIFICATION</scope>
    <source>
        <tissue evidence="18">Muscle</tissue>
    </source>
</reference>
<evidence type="ECO:0000313" key="18">
    <source>
        <dbReference type="RefSeq" id="XP_013786190.1"/>
    </source>
</evidence>
<proteinExistence type="inferred from homology"/>
<feature type="coiled-coil region" evidence="13">
    <location>
        <begin position="13"/>
        <end position="65"/>
    </location>
</feature>
<dbReference type="InterPro" id="IPR001356">
    <property type="entry name" value="HD"/>
</dbReference>
<sequence>MDKNDYTPLELELAAKDKDISQLVEDVQKLQSTINKLKETSAYQIAQLEEVLADKNKAIQLLEDKLTKQHDYEEMKKELNVLKSSELPNNTCPENDSSTKENNKILKPLDGLLMENDKALQSENATNNTVHTGSTGNIQNPLENALPPPLQNVKVFTSLLGEEIVSSYAKIFKKDDSLYTHNKSKSLETSTSSAAPTPSQALTCSKSNLIKDSFRHNVPHCNTLEKLQECLRKCMEKYANESLNTLSISRGVRELLSVHNIGQRLFAKYILGLSQGTVSELLSKPKPWDKLTEKGRDSYRKMHAWATDDSCIYMLKTLVPKKGKESELPTCRPEDPAAKDRITQILNEAQQAMLIPTKDEKDPVVYNGNMKHSPDWKSQNGTSHKQEEEGREEGGIELDREGNRQQFFQNNIFYKEYPHINSSRQSHRQDSDDISQEMITRIYQEELAKLMCQRMEDGFCVPRDQFERTQDEIRQALNIYYQEISRLSQLIPHSMTDLVNLGTPSNLVNGSMHYPTFPSFLHSINMNSPHSRCDLHFDASAQPTTWTKKLNASSPSESEESHHHGSAFSLVKPKTEPSSATPKTPISYHPTSNSSSTPPTPSVSMAETSGLREDLNSTVSPLQRMQSITNSLLTQSTLPISSNHPQRPARAVLPPITQQQFDQYNNLNTEDIVKNVKEQLSQYSISQRLFGENVLGLSQGSVSDLLARPKPWYMLTQKGREPFIRMKIFLEDENATHKLVASQYKIPPEKLMRTGAYLGNKTTPGSSKISSQTSDPSVSQHLPKENSHHSLSTSFAPSAPVEPCQSPPKTVESPLAVASSNVTHCSITTHSINSRKTLQNSRPVPYLHPSVYEMAAMTTDLDTQSITSKVKETLLAHNIGQKIFGEAILGLSQGSVSELLSKPKPWHMLSIKGREPFIRMQLWLNDPQSAEKLQALKNDRREANKRKRNFIDVQEVSSSHKESQILNYGLPPPSPYSSTKKPRILFSEEQKEALRLAFSMDPYPSTATIEFLASELNLSVRTVTNWFHNYRMRLKQQASPTGQQNEQKPNDNNISMLAVKEPSTGFDPLQFRFLLNGRLAEISREKGKVPKIYDNYRNCSPFNTQNENSGTLDLSMSSQHFPRSGGSSCSSFQSGPFETTCRSPDDHSTSDINEDSNFSQDRIVSENSDRESVEEQQQQSPSPYSHHLNQGSLKRTLATCSSSNRRKPAMPQWVNPELEYSPDSDVKSDDDEDTHKDNTEKGEIINGVCVRQTGDFSVRLSKPENTIEVEPVPAPDNKNDLSQNCLELGNKGGCTSRYQTVDQEVNCDSQESINSSGCIEDWNEENE</sequence>
<name>A0ABM1BPJ3_LIMPO</name>
<evidence type="ECO:0000256" key="5">
    <source>
        <dbReference type="ARBA" id="ARBA00023054"/>
    </source>
</evidence>
<evidence type="ECO:0000256" key="14">
    <source>
        <dbReference type="SAM" id="MobiDB-lite"/>
    </source>
</evidence>
<feature type="domain" description="CUT" evidence="16">
    <location>
        <begin position="658"/>
        <end position="745"/>
    </location>
</feature>
<keyword evidence="8 12" id="KW-0804">Transcription</keyword>
<feature type="region of interest" description="Disordered" evidence="14">
    <location>
        <begin position="756"/>
        <end position="812"/>
    </location>
</feature>
<evidence type="ECO:0000256" key="8">
    <source>
        <dbReference type="ARBA" id="ARBA00023163"/>
    </source>
</evidence>
<dbReference type="Proteomes" id="UP000694941">
    <property type="component" value="Unplaced"/>
</dbReference>
<feature type="DNA-binding region" description="Homeobox" evidence="10">
    <location>
        <begin position="979"/>
        <end position="1038"/>
    </location>
</feature>
<feature type="domain" description="CUT" evidence="16">
    <location>
        <begin position="234"/>
        <end position="321"/>
    </location>
</feature>
<evidence type="ECO:0000256" key="2">
    <source>
        <dbReference type="ARBA" id="ARBA00008190"/>
    </source>
</evidence>
<evidence type="ECO:0000259" key="16">
    <source>
        <dbReference type="PROSITE" id="PS51042"/>
    </source>
</evidence>
<evidence type="ECO:0000256" key="12">
    <source>
        <dbReference type="RuleBase" id="RU361129"/>
    </source>
</evidence>
<feature type="compositionally biased region" description="Basic and acidic residues" evidence="14">
    <location>
        <begin position="384"/>
        <end position="399"/>
    </location>
</feature>
<keyword evidence="5 13" id="KW-0175">Coiled coil</keyword>
<feature type="compositionally biased region" description="Low complexity" evidence="14">
    <location>
        <begin position="1124"/>
        <end position="1135"/>
    </location>
</feature>
<dbReference type="Gene3D" id="1.10.10.60">
    <property type="entry name" value="Homeodomain-like"/>
    <property type="match status" value="1"/>
</dbReference>
<feature type="compositionally biased region" description="Polar residues" evidence="14">
    <location>
        <begin position="125"/>
        <end position="142"/>
    </location>
</feature>
<keyword evidence="17" id="KW-1185">Reference proteome</keyword>
<evidence type="ECO:0000256" key="13">
    <source>
        <dbReference type="SAM" id="Coils"/>
    </source>
</evidence>
<evidence type="ECO:0000256" key="6">
    <source>
        <dbReference type="ARBA" id="ARBA00023125"/>
    </source>
</evidence>
<evidence type="ECO:0000256" key="9">
    <source>
        <dbReference type="ARBA" id="ARBA00023242"/>
    </source>
</evidence>
<accession>A0ABM1BPJ3</accession>
<keyword evidence="4 12" id="KW-0805">Transcription regulation</keyword>
<dbReference type="Gene3D" id="1.10.260.40">
    <property type="entry name" value="lambda repressor-like DNA-binding domains"/>
    <property type="match status" value="3"/>
</dbReference>
<evidence type="ECO:0000256" key="3">
    <source>
        <dbReference type="ARBA" id="ARBA00022737"/>
    </source>
</evidence>